<dbReference type="PROSITE" id="PS51184">
    <property type="entry name" value="JMJC"/>
    <property type="match status" value="1"/>
</dbReference>
<evidence type="ECO:0000313" key="3">
    <source>
        <dbReference type="Proteomes" id="UP001166784"/>
    </source>
</evidence>
<dbReference type="SUPFAM" id="SSF51197">
    <property type="entry name" value="Clavaminate synthase-like"/>
    <property type="match status" value="1"/>
</dbReference>
<dbReference type="Proteomes" id="UP001166784">
    <property type="component" value="Unassembled WGS sequence"/>
</dbReference>
<reference evidence="2" key="1">
    <citation type="submission" date="2022-03" db="EMBL/GenBank/DDBJ databases">
        <authorList>
            <person name="Santos J.D.N."/>
            <person name="Kallscheuer N."/>
            <person name="Jogler C."/>
            <person name="Lage O.M."/>
        </authorList>
    </citation>
    <scope>NUCLEOTIDE SEQUENCE</scope>
    <source>
        <strain evidence="2">M600PL45_2</strain>
    </source>
</reference>
<reference evidence="2" key="2">
    <citation type="journal article" date="2023" name="Int. J. Syst. Evol. Microbiol.">
        <title>Streptomyces marispadix sp. nov., isolated from marine beach sediment of the Northern Coast of Portugal.</title>
        <authorList>
            <person name="dos Santos J.D.N."/>
            <person name="Vitorino I.R."/>
            <person name="Kallscheuer N."/>
            <person name="Srivastava A."/>
            <person name="Krautwurst S."/>
            <person name="Marz M."/>
            <person name="Jogler C."/>
            <person name="Lobo Da Cunha A."/>
            <person name="Catita J."/>
            <person name="Goncalves H."/>
            <person name="Gonzalez I."/>
            <person name="Reyes F."/>
            <person name="Lage O.M."/>
        </authorList>
    </citation>
    <scope>NUCLEOTIDE SEQUENCE</scope>
    <source>
        <strain evidence="2">M600PL45_2</strain>
    </source>
</reference>
<organism evidence="2 3">
    <name type="scientific">Streptomyces marispadix</name>
    <dbReference type="NCBI Taxonomy" id="2922868"/>
    <lineage>
        <taxon>Bacteria</taxon>
        <taxon>Bacillati</taxon>
        <taxon>Actinomycetota</taxon>
        <taxon>Actinomycetes</taxon>
        <taxon>Kitasatosporales</taxon>
        <taxon>Streptomycetaceae</taxon>
        <taxon>Streptomyces</taxon>
    </lineage>
</organism>
<name>A0ABS9SSU5_9ACTN</name>
<dbReference type="RefSeq" id="WP_241057316.1">
    <property type="nucleotide sequence ID" value="NZ_JAKWJU010000002.1"/>
</dbReference>
<accession>A0ABS9SSU5</accession>
<dbReference type="PANTHER" id="PTHR12480">
    <property type="entry name" value="ARGININE DEMETHYLASE AND LYSYL-HYDROXYLASE JMJD"/>
    <property type="match status" value="1"/>
</dbReference>
<proteinExistence type="predicted"/>
<keyword evidence="3" id="KW-1185">Reference proteome</keyword>
<dbReference type="InterPro" id="IPR003347">
    <property type="entry name" value="JmjC_dom"/>
</dbReference>
<sequence>MSRSHVVDSLTATDFLDNHLRPGRPVVVRGALNGWKVPPPWDLASLRERFGDFEVPLFDTLFELEELVTFADYVDTHTGRDGGTSIPPYLRWFTRQRQDQTITADDAFEELADDWAMPSWLPEGDYVFPPADGQLDATRDPFPARGLFVCGTGGRTRLHVDPWASDACLCQATGDKRFIMYPPEAGELLTDGEGGTVDLDDPDDARFPRWRDAVPVLDEVLSPGDAIFIPQGWYHTAIALQDSVSLTWNFTHRVHQERFEAYVRSGGGADPVVSYFISGGVRP</sequence>
<evidence type="ECO:0000259" key="1">
    <source>
        <dbReference type="PROSITE" id="PS51184"/>
    </source>
</evidence>
<evidence type="ECO:0000313" key="2">
    <source>
        <dbReference type="EMBL" id="MCH6159357.1"/>
    </source>
</evidence>
<dbReference type="SMART" id="SM00558">
    <property type="entry name" value="JmjC"/>
    <property type="match status" value="1"/>
</dbReference>
<comment type="caution">
    <text evidence="2">The sequence shown here is derived from an EMBL/GenBank/DDBJ whole genome shotgun (WGS) entry which is preliminary data.</text>
</comment>
<dbReference type="InterPro" id="IPR041667">
    <property type="entry name" value="Cupin_8"/>
</dbReference>
<protein>
    <submittedName>
        <fullName evidence="2">Cupin-like domain-containing protein</fullName>
    </submittedName>
</protein>
<feature type="domain" description="JmjC" evidence="1">
    <location>
        <begin position="117"/>
        <end position="267"/>
    </location>
</feature>
<dbReference type="Pfam" id="PF13621">
    <property type="entry name" value="Cupin_8"/>
    <property type="match status" value="1"/>
</dbReference>
<dbReference type="Gene3D" id="2.60.120.650">
    <property type="entry name" value="Cupin"/>
    <property type="match status" value="1"/>
</dbReference>
<dbReference type="InterPro" id="IPR050910">
    <property type="entry name" value="JMJD6_ArgDemeth/LysHydrox"/>
</dbReference>
<dbReference type="EMBL" id="JAKWJU010000002">
    <property type="protein sequence ID" value="MCH6159357.1"/>
    <property type="molecule type" value="Genomic_DNA"/>
</dbReference>
<gene>
    <name evidence="2" type="ORF">MMA15_02665</name>
</gene>